<dbReference type="GO" id="GO:0005886">
    <property type="term" value="C:plasma membrane"/>
    <property type="evidence" value="ECO:0007669"/>
    <property type="project" value="TreeGrafter"/>
</dbReference>
<proteinExistence type="predicted"/>
<dbReference type="Gene3D" id="3.40.50.1820">
    <property type="entry name" value="alpha/beta hydrolase"/>
    <property type="match status" value="2"/>
</dbReference>
<evidence type="ECO:0000259" key="3">
    <source>
        <dbReference type="Pfam" id="PF00930"/>
    </source>
</evidence>
<evidence type="ECO:0000313" key="4">
    <source>
        <dbReference type="EMBL" id="KAK9731511.1"/>
    </source>
</evidence>
<dbReference type="Pfam" id="PF00326">
    <property type="entry name" value="Peptidase_S9"/>
    <property type="match status" value="2"/>
</dbReference>
<dbReference type="GO" id="GO:0006508">
    <property type="term" value="P:proteolysis"/>
    <property type="evidence" value="ECO:0007669"/>
    <property type="project" value="InterPro"/>
</dbReference>
<keyword evidence="1" id="KW-1133">Transmembrane helix</keyword>
<dbReference type="PANTHER" id="PTHR11731:SF187">
    <property type="entry name" value="INACTIVE DIPEPTIDYL PEPTIDASE 10-LIKE PROTEIN"/>
    <property type="match status" value="1"/>
</dbReference>
<gene>
    <name evidence="4" type="ORF">QE152_g13586</name>
</gene>
<keyword evidence="1" id="KW-0472">Membrane</keyword>
<evidence type="ECO:0000259" key="2">
    <source>
        <dbReference type="Pfam" id="PF00326"/>
    </source>
</evidence>
<feature type="domain" description="Dipeptidylpeptidase IV N-terminal" evidence="3">
    <location>
        <begin position="146"/>
        <end position="541"/>
    </location>
</feature>
<dbReference type="AlphaFoldDB" id="A0AAW1LBJ7"/>
<dbReference type="Proteomes" id="UP001458880">
    <property type="component" value="Unassembled WGS sequence"/>
</dbReference>
<dbReference type="EMBL" id="JASPKY010000131">
    <property type="protein sequence ID" value="KAK9731511.1"/>
    <property type="molecule type" value="Genomic_DNA"/>
</dbReference>
<evidence type="ECO:0000313" key="5">
    <source>
        <dbReference type="Proteomes" id="UP001458880"/>
    </source>
</evidence>
<keyword evidence="1" id="KW-0812">Transmembrane</keyword>
<reference evidence="4 5" key="1">
    <citation type="journal article" date="2024" name="BMC Genomics">
        <title>De novo assembly and annotation of Popillia japonica's genome with initial clues to its potential as an invasive pest.</title>
        <authorList>
            <person name="Cucini C."/>
            <person name="Boschi S."/>
            <person name="Funari R."/>
            <person name="Cardaioli E."/>
            <person name="Iannotti N."/>
            <person name="Marturano G."/>
            <person name="Paoli F."/>
            <person name="Bruttini M."/>
            <person name="Carapelli A."/>
            <person name="Frati F."/>
            <person name="Nardi F."/>
        </authorList>
    </citation>
    <scope>NUCLEOTIDE SEQUENCE [LARGE SCALE GENOMIC DNA]</scope>
    <source>
        <strain evidence="4">DMR45628</strain>
    </source>
</reference>
<dbReference type="GO" id="GO:0008236">
    <property type="term" value="F:serine-type peptidase activity"/>
    <property type="evidence" value="ECO:0007669"/>
    <property type="project" value="InterPro"/>
</dbReference>
<keyword evidence="5" id="KW-1185">Reference proteome</keyword>
<feature type="transmembrane region" description="Helical" evidence="1">
    <location>
        <begin position="44"/>
        <end position="71"/>
    </location>
</feature>
<accession>A0AAW1LBJ7</accession>
<comment type="caution">
    <text evidence="4">The sequence shown here is derived from an EMBL/GenBank/DDBJ whole genome shotgun (WGS) entry which is preliminary data.</text>
</comment>
<organism evidence="4 5">
    <name type="scientific">Popillia japonica</name>
    <name type="common">Japanese beetle</name>
    <dbReference type="NCBI Taxonomy" id="7064"/>
    <lineage>
        <taxon>Eukaryota</taxon>
        <taxon>Metazoa</taxon>
        <taxon>Ecdysozoa</taxon>
        <taxon>Arthropoda</taxon>
        <taxon>Hexapoda</taxon>
        <taxon>Insecta</taxon>
        <taxon>Pterygota</taxon>
        <taxon>Neoptera</taxon>
        <taxon>Endopterygota</taxon>
        <taxon>Coleoptera</taxon>
        <taxon>Polyphaga</taxon>
        <taxon>Scarabaeiformia</taxon>
        <taxon>Scarabaeidae</taxon>
        <taxon>Rutelinae</taxon>
        <taxon>Popillia</taxon>
    </lineage>
</organism>
<dbReference type="Gene3D" id="2.140.10.30">
    <property type="entry name" value="Dipeptidylpeptidase IV, N-terminal domain"/>
    <property type="match status" value="1"/>
</dbReference>
<dbReference type="InterPro" id="IPR001375">
    <property type="entry name" value="Peptidase_S9_cat"/>
</dbReference>
<name>A0AAW1LBJ7_POPJA</name>
<dbReference type="PANTHER" id="PTHR11731">
    <property type="entry name" value="PROTEASE FAMILY S9B,C DIPEPTIDYL-PEPTIDASE IV-RELATED"/>
    <property type="match status" value="1"/>
</dbReference>
<dbReference type="InterPro" id="IPR050278">
    <property type="entry name" value="Serine_Prot_S9B/DPPIV"/>
</dbReference>
<dbReference type="InterPro" id="IPR029058">
    <property type="entry name" value="AB_hydrolase_fold"/>
</dbReference>
<dbReference type="SUPFAM" id="SSF82171">
    <property type="entry name" value="DPP6 N-terminal domain-like"/>
    <property type="match status" value="1"/>
</dbReference>
<feature type="domain" description="Peptidase S9 prolyl oligopeptidase catalytic" evidence="2">
    <location>
        <begin position="714"/>
        <end position="911"/>
    </location>
</feature>
<dbReference type="GO" id="GO:0008239">
    <property type="term" value="F:dipeptidyl-peptidase activity"/>
    <property type="evidence" value="ECO:0007669"/>
    <property type="project" value="TreeGrafter"/>
</dbReference>
<protein>
    <submittedName>
        <fullName evidence="4">Dipeptidyl peptidase IV (DPP IV) N-terminal region</fullName>
    </submittedName>
</protein>
<evidence type="ECO:0000256" key="1">
    <source>
        <dbReference type="SAM" id="Phobius"/>
    </source>
</evidence>
<dbReference type="Pfam" id="PF00930">
    <property type="entry name" value="DPPIV_N"/>
    <property type="match status" value="1"/>
</dbReference>
<dbReference type="SUPFAM" id="SSF53474">
    <property type="entry name" value="alpha/beta-Hydrolases"/>
    <property type="match status" value="2"/>
</dbReference>
<sequence length="923" mass="105017">MHANVHHADRNEWRLPPDETLQVADPKAKKAEELAYHGDEGHNWWSIIFSLLVIGLVITGIVIAIYLLGYVDELLYWHGKRMGLDEYLQGRLSPRRLPPSWISETHFVFQDDNGGLAVLDTSNFTVSLLVTNHTLRQLDVRGYQCSNDLKYVLFQHNLKSVFRQSFTAYYTIYEVSNDHQIPLRLASAPHTQFQMLQHATFLGDTTSILIVYENDIYLRRSPTDQEDTRLTFTGESNVVYNGIPDWLYQEDVLSSPKAMWSSPDGTHLIYATFNDSNVGTVTYPWFPMATGLGDSVGAQRVSNFPSSRTVRYPRPGTPNPQVQLWILDISNLTDLHRHEVIPPRALVGQDHYLTSAGWIGQNNTQVSVVWMNRAQNLSLVSACLWPNWTCVETHAERATEDSWLDIQEHPLFAPDGDSFLLLAPVQEGSTEIFTHIKHITLTQQRISILTHGKYEVTKILAWDTARQLIYYLATEEHKPGQRHLYMINKTEPQCITCDLSTILWRSRYYYSNCTYFNALISPQTQSGMPYYVLQCEGPGLPLAGVHNARNHTLLRILYDTRPQQGPLLRQFALPKQKSFEVPLAQGSRAQVQLLLPPSWREELRDAAYPVLVEVNGRPGSKSVTEEFKIDWGTYMSSHCDVVYVRLDVRGSRGQSNRALYRHLGGVEVQDQIAVLKELLAKYNFLDKTRVGMWGWGYGGNGRPGSKSVTEEFKIDWGTYMSSHCDVVYVRLDVRGSRGQSNRALYRHLGGVEVQDQIAVLKELLAKYNFLDKTRVGMWGWGYGGYVTAMVLGTQQKIFKCGIAVSPITDWLYYNSAFTERILGLPSENYKAYVEADATQRAKNIPPKSLFILHGLADTTAPYQHGVALIRALTESGVLFRYQTYPNEGHELQGVLEHVYRSMEDFFQECLSLDTDDPRAPPDT</sequence>
<feature type="domain" description="Peptidase S9 prolyl oligopeptidase catalytic" evidence="2">
    <location>
        <begin position="629"/>
        <end position="699"/>
    </location>
</feature>
<dbReference type="InterPro" id="IPR002469">
    <property type="entry name" value="Peptidase_S9B_N"/>
</dbReference>